<dbReference type="EMBL" id="VZPX01000032">
    <property type="protein sequence ID" value="KAB0478961.1"/>
    <property type="molecule type" value="Genomic_DNA"/>
</dbReference>
<dbReference type="Proteomes" id="UP000423756">
    <property type="component" value="Unassembled WGS sequence"/>
</dbReference>
<dbReference type="InterPro" id="IPR053740">
    <property type="entry name" value="T3SS_Pilotin"/>
</dbReference>
<organism evidence="1 2">
    <name type="scientific">Vibrio chagasii</name>
    <dbReference type="NCBI Taxonomy" id="170679"/>
    <lineage>
        <taxon>Bacteria</taxon>
        <taxon>Pseudomonadati</taxon>
        <taxon>Pseudomonadota</taxon>
        <taxon>Gammaproteobacteria</taxon>
        <taxon>Vibrionales</taxon>
        <taxon>Vibrionaceae</taxon>
        <taxon>Vibrio</taxon>
    </lineage>
</organism>
<dbReference type="NCBIfam" id="TIGR02567">
    <property type="entry name" value="YscW"/>
    <property type="match status" value="1"/>
</dbReference>
<dbReference type="AlphaFoldDB" id="A0A7V7TFW6"/>
<evidence type="ECO:0000313" key="2">
    <source>
        <dbReference type="Proteomes" id="UP000423756"/>
    </source>
</evidence>
<dbReference type="Gene3D" id="2.60.40.2990">
    <property type="match status" value="1"/>
</dbReference>
<evidence type="ECO:0000313" key="1">
    <source>
        <dbReference type="EMBL" id="KAB0478961.1"/>
    </source>
</evidence>
<protein>
    <submittedName>
        <fullName evidence="1">Type III secretion system chaperone YscW</fullName>
    </submittedName>
</protein>
<accession>A0A7V7TFW6</accession>
<proteinExistence type="predicted"/>
<name>A0A7V7TFW6_9VIBR</name>
<sequence>MFLLSACTHTGHLGSMFKSDSQAALYGWVSFDEYVAPVNTLIDVDVCQVVDEQCISVARQTYHGVQLPVQYSFVLAPIQAGEGKMKIRAVLHSQGEIIAIKEEGYMFTRGRFHQNLKLKVYNNE</sequence>
<reference evidence="1 2" key="1">
    <citation type="submission" date="2019-09" db="EMBL/GenBank/DDBJ databases">
        <title>Draft genome sequences of 48 bacterial type strains from the CCUG.</title>
        <authorList>
            <person name="Tunovic T."/>
            <person name="Pineiro-Iglesias B."/>
            <person name="Unosson C."/>
            <person name="Inganas E."/>
            <person name="Ohlen M."/>
            <person name="Cardew S."/>
            <person name="Jensie-Markopoulos S."/>
            <person name="Salva-Serra F."/>
            <person name="Jaen-Luchoro D."/>
            <person name="Karlsson R."/>
            <person name="Svensson-Stadler L."/>
            <person name="Chun J."/>
            <person name="Moore E."/>
        </authorList>
    </citation>
    <scope>NUCLEOTIDE SEQUENCE [LARGE SCALE GENOMIC DNA]</scope>
    <source>
        <strain evidence="1 2">CCUG 48643</strain>
    </source>
</reference>
<comment type="caution">
    <text evidence="1">The sequence shown here is derived from an EMBL/GenBank/DDBJ whole genome shotgun (WGS) entry which is preliminary data.</text>
</comment>
<gene>
    <name evidence="1" type="primary">yscW</name>
    <name evidence="1" type="ORF">F7Q91_15040</name>
</gene>